<dbReference type="InterPro" id="IPR036388">
    <property type="entry name" value="WH-like_DNA-bd_sf"/>
</dbReference>
<dbReference type="STRING" id="1123069.ruthe_02987"/>
<dbReference type="AlphaFoldDB" id="S9QTU9"/>
<protein>
    <recommendedName>
        <fullName evidence="3">OmpR/PhoB-type domain-containing protein</fullName>
    </recommendedName>
</protein>
<comment type="caution">
    <text evidence="1">The sequence shown here is derived from an EMBL/GenBank/DDBJ whole genome shotgun (WGS) entry which is preliminary data.</text>
</comment>
<evidence type="ECO:0000313" key="2">
    <source>
        <dbReference type="Proteomes" id="UP000015346"/>
    </source>
</evidence>
<dbReference type="OrthoDB" id="7812102at2"/>
<name>S9QTU9_9RHOB</name>
<accession>S9QTU9</accession>
<reference evidence="1 2" key="1">
    <citation type="journal article" date="2013" name="Stand. Genomic Sci.">
        <title>Genome sequence of the reddish-pigmented Rubellimicrobium thermophilum type strain (DSM 16684(T)), a member of the Roseobacter clade.</title>
        <authorList>
            <person name="Fiebig A."/>
            <person name="Riedel T."/>
            <person name="Gronow S."/>
            <person name="Petersen J."/>
            <person name="Klenk H.P."/>
            <person name="Goker M."/>
        </authorList>
    </citation>
    <scope>NUCLEOTIDE SEQUENCE [LARGE SCALE GENOMIC DNA]</scope>
    <source>
        <strain evidence="1 2">DSM 16684</strain>
    </source>
</reference>
<gene>
    <name evidence="1" type="ORF">ruthe_02987</name>
</gene>
<dbReference type="HOGENOM" id="CLU_836468_0_0_5"/>
<evidence type="ECO:0000313" key="1">
    <source>
        <dbReference type="EMBL" id="EPX83042.1"/>
    </source>
</evidence>
<dbReference type="RefSeq" id="WP_021099049.1">
    <property type="nucleotide sequence ID" value="NZ_KE557324.1"/>
</dbReference>
<dbReference type="Proteomes" id="UP000015346">
    <property type="component" value="Unassembled WGS sequence"/>
</dbReference>
<dbReference type="EMBL" id="AOLV01000034">
    <property type="protein sequence ID" value="EPX83042.1"/>
    <property type="molecule type" value="Genomic_DNA"/>
</dbReference>
<dbReference type="Gene3D" id="1.10.10.10">
    <property type="entry name" value="Winged helix-like DNA-binding domain superfamily/Winged helix DNA-binding domain"/>
    <property type="match status" value="1"/>
</dbReference>
<organism evidence="1 2">
    <name type="scientific">Rubellimicrobium thermophilum DSM 16684</name>
    <dbReference type="NCBI Taxonomy" id="1123069"/>
    <lineage>
        <taxon>Bacteria</taxon>
        <taxon>Pseudomonadati</taxon>
        <taxon>Pseudomonadota</taxon>
        <taxon>Alphaproteobacteria</taxon>
        <taxon>Rhodobacterales</taxon>
        <taxon>Roseobacteraceae</taxon>
        <taxon>Rubellimicrobium</taxon>
    </lineage>
</organism>
<evidence type="ECO:0008006" key="3">
    <source>
        <dbReference type="Google" id="ProtNLM"/>
    </source>
</evidence>
<keyword evidence="2" id="KW-1185">Reference proteome</keyword>
<sequence>MTSADAARLAALLLQLSDRHPIPAVAGSDLDGVEPRLLRSLRARGILIERADLRDAGDTVIIADGSGGLVEVDPETGEVVRIDDPQSVRHHDIDFAALCREIRKQSGLTGPGPVEIAARIWRLGRHAAGARTAEVCLVRGLRPHRVQEALDRIRGAIAAEIPVVLVSLSACDLPPSALRQIEGARAVLAQAQTLLAHDPDRPFAMAFGQVRLPAPRGGPEARLRIDRTGRRALFDGAELAIEHRDFGAFVLLAEEAADTGGFVSNDRIAAALKAATGHDSNPEQVDRCVHRLRNALRNHAGPRDVPKDGFIERRSRIGARLRLPAEAIGFLD</sequence>
<proteinExistence type="predicted"/>